<sequence>MCKLAFVSVCVCTYFILCRGYGESCTTGGLTIPLNEEKQDPESCTLYKCLKDAGRVVLNTLTCAPQEPRSGCRNVDSPVELPFPDCCPLVVCNAPVYGGK</sequence>
<feature type="domain" description="Single" evidence="4">
    <location>
        <begin position="25"/>
        <end position="92"/>
    </location>
</feature>
<comment type="subcellular location">
    <subcellularLocation>
        <location evidence="1">Secreted</location>
    </subcellularLocation>
</comment>
<dbReference type="SMART" id="SM01318">
    <property type="entry name" value="SVWC"/>
    <property type="match status" value="1"/>
</dbReference>
<dbReference type="InterPro" id="IPR029277">
    <property type="entry name" value="SVWC_dom"/>
</dbReference>
<evidence type="ECO:0000313" key="5">
    <source>
        <dbReference type="EMBL" id="API81329.1"/>
    </source>
</evidence>
<keyword evidence="2" id="KW-0964">Secreted</keyword>
<evidence type="ECO:0000256" key="2">
    <source>
        <dbReference type="ARBA" id="ARBA00022525"/>
    </source>
</evidence>
<organism evidence="5">
    <name type="scientific">Hemiscorpius lepturus</name>
    <name type="common">Scorpion</name>
    <dbReference type="NCBI Taxonomy" id="520031"/>
    <lineage>
        <taxon>Eukaryota</taxon>
        <taxon>Metazoa</taxon>
        <taxon>Ecdysozoa</taxon>
        <taxon>Arthropoda</taxon>
        <taxon>Chelicerata</taxon>
        <taxon>Arachnida</taxon>
        <taxon>Scorpiones</taxon>
        <taxon>Iurida</taxon>
        <taxon>Scorpionoidea</taxon>
        <taxon>Hemiscorpiidae</taxon>
    </lineage>
</organism>
<dbReference type="AlphaFoldDB" id="A0A1L4BJ54"/>
<accession>A0A1L4BJ54</accession>
<feature type="chain" id="PRO_5012363096" evidence="3">
    <location>
        <begin position="21"/>
        <end position="100"/>
    </location>
</feature>
<proteinExistence type="evidence at transcript level"/>
<evidence type="ECO:0000256" key="3">
    <source>
        <dbReference type="SAM" id="SignalP"/>
    </source>
</evidence>
<keyword evidence="3" id="KW-0732">Signal</keyword>
<evidence type="ECO:0000256" key="1">
    <source>
        <dbReference type="ARBA" id="ARBA00004613"/>
    </source>
</evidence>
<dbReference type="Pfam" id="PF15430">
    <property type="entry name" value="SVWC"/>
    <property type="match status" value="1"/>
</dbReference>
<reference evidence="5" key="1">
    <citation type="journal article" date="2016" name="Toxicon">
        <title>The first report on transcriptome analysis of the venom gland of Iranian scorpion, Hemiscorpius lepturus.</title>
        <authorList>
            <person name="Kazemi-Lomedasht F."/>
            <person name="Khalaj V."/>
            <person name="Bagheri K.P."/>
            <person name="Behdani M."/>
            <person name="Shahbazzadeh D."/>
        </authorList>
    </citation>
    <scope>NUCLEOTIDE SEQUENCE</scope>
    <source>
        <strain evidence="5">HLVP1</strain>
        <tissue evidence="5">Venom gland</tissue>
    </source>
</reference>
<feature type="signal peptide" evidence="3">
    <location>
        <begin position="1"/>
        <end position="20"/>
    </location>
</feature>
<dbReference type="EMBL" id="KX874541">
    <property type="protein sequence ID" value="API81329.1"/>
    <property type="molecule type" value="mRNA"/>
</dbReference>
<dbReference type="GO" id="GO:0005576">
    <property type="term" value="C:extracellular region"/>
    <property type="evidence" value="ECO:0007669"/>
    <property type="project" value="UniProtKB-SubCell"/>
</dbReference>
<name>A0A1L4BJ54_HEMLE</name>
<protein>
    <submittedName>
        <fullName evidence="5">Toxin protein</fullName>
    </submittedName>
</protein>
<evidence type="ECO:0000259" key="4">
    <source>
        <dbReference type="SMART" id="SM01318"/>
    </source>
</evidence>